<accession>A0A812SNS7</accession>
<feature type="compositionally biased region" description="Polar residues" evidence="1">
    <location>
        <begin position="83"/>
        <end position="92"/>
    </location>
</feature>
<feature type="compositionally biased region" description="Polar residues" evidence="1">
    <location>
        <begin position="290"/>
        <end position="302"/>
    </location>
</feature>
<reference evidence="2" key="1">
    <citation type="submission" date="2021-02" db="EMBL/GenBank/DDBJ databases">
        <authorList>
            <person name="Dougan E. K."/>
            <person name="Rhodes N."/>
            <person name="Thang M."/>
            <person name="Chan C."/>
        </authorList>
    </citation>
    <scope>NUCLEOTIDE SEQUENCE</scope>
</reference>
<feature type="compositionally biased region" description="Polar residues" evidence="1">
    <location>
        <begin position="597"/>
        <end position="607"/>
    </location>
</feature>
<protein>
    <submittedName>
        <fullName evidence="2">Uncharacterized protein</fullName>
    </submittedName>
</protein>
<feature type="compositionally biased region" description="Pro residues" evidence="1">
    <location>
        <begin position="421"/>
        <end position="430"/>
    </location>
</feature>
<comment type="caution">
    <text evidence="2">The sequence shown here is derived from an EMBL/GenBank/DDBJ whole genome shotgun (WGS) entry which is preliminary data.</text>
</comment>
<feature type="compositionally biased region" description="Low complexity" evidence="1">
    <location>
        <begin position="431"/>
        <end position="441"/>
    </location>
</feature>
<sequence length="1284" mass="138350">MDKMAGAGAEHSWVMKALSGKPSRASQGITVTWAGWFPDAFFEPEACHRFFFACLSADASRCRTSNIAPTSPAQARHEPKPEPTTSQTSGNVSEGLDKGHPMADDFAAAAMESRPAPSEATERIEGSEPLFQASWPTPRGDPVSYGPKAPLPPTPITPPKAKPPPPVLPQAFPRPPQPTPGPEAAQQRSQQPHADASADPPSACSAAPLPQATSSSSGSAACPGRSPSVDADSTNLTDRQASEPDRHLTQPPAPKAPPPQLAQLERTLAHPPRRDGPDKLTLSPEAPQLRSHQPNASTSGNHPSACPADPHLTQPPAPKAPPPQLAPRPAHPPLQPPRRDGPDRPEAPQLRSHQPHTSTSANHPSVCPAAPLPERTSSSSGSAAFSGRSPSLFGYAHSVDADSTSLTDRQASEPEGRLAQPPTPKAPPPQLAQLQQTLARPAQPPLQPPRRDGPNKTLRPEAPQLRSHQPHASTSVNPPSACPAAPLPETTSSSSGSATFPGRSPSLSRYADSVDADSTSLTDRQASEPDRHLAQPPAPKAPPPQLAQLSSQAERPLLRPAQPLVQPARRHASNPSFEGCTWHHHGGQHQAADESRTNGPASLSGINKNIIHQAAENQAGLHDQVPSAATAPPSPNFGGGTDVDGGSAGGPDEVDSRSCHDADDSLVEGPADGDPSQASAAEADQAAVSPRRQGDAESGCDAHGSFVTHEQCDADDAALVLQSHEHTDTHEDDAHGSFVTHEQSDADDAALVLQSYEHTHEDEGDVIVTQPSRVRKAGGHDVQALTGDALRSTLTQIFRETNGPMIFERDEPRRIGDRVEELPVESIKYTHDRIARTFCHGKHAGQKIDTLVEDILQGDVDPRKHPRMRLKVVRHGGSYYSLNNRRLWALKEAKVGMINAHVYDLDPMTAKFLLAKSTMCDGADVQVGGHSHSSHSHARASQHSRNPEIHYAASPDSDPGEVPVCDRGVQTSDADPPVPEAPRTEFYSLGSSSELELPSDSDDTDDRQGVPRHASLLSAREDEPFPEELRELCEHHGRLVRCGHPGSPISRDGEEAYFGFCKSVLKLRGKPLKRMLDNLAEKDIVIDFLLEFAASRNIHRSTVQEVLNELAACAGWHHALSKEENLQRFRQLSQSSKRLQPKRPHHLAVSDGARSRTTGGHELRAISMAERLRQIEPWPLERVDLEQKGEETWKKAKKLARASAGEPARPRTNYAHAPAGQTLKDFLKFAAKFGKLRPYQRDIAEVLATIHRSELYKEVQNQLEDDICKALKDILERGIVPSEP</sequence>
<proteinExistence type="predicted"/>
<feature type="compositionally biased region" description="Low complexity" evidence="1">
    <location>
        <begin position="676"/>
        <end position="687"/>
    </location>
</feature>
<evidence type="ECO:0000313" key="2">
    <source>
        <dbReference type="EMBL" id="CAE7485476.1"/>
    </source>
</evidence>
<dbReference type="EMBL" id="CAJNDS010002459">
    <property type="protein sequence ID" value="CAE7485476.1"/>
    <property type="molecule type" value="Genomic_DNA"/>
</dbReference>
<keyword evidence="3" id="KW-1185">Reference proteome</keyword>
<feature type="compositionally biased region" description="Pro residues" evidence="1">
    <location>
        <begin position="149"/>
        <end position="181"/>
    </location>
</feature>
<dbReference type="OrthoDB" id="415230at2759"/>
<evidence type="ECO:0000256" key="1">
    <source>
        <dbReference type="SAM" id="MobiDB-lite"/>
    </source>
</evidence>
<feature type="compositionally biased region" description="Basic and acidic residues" evidence="1">
    <location>
        <begin position="654"/>
        <end position="663"/>
    </location>
</feature>
<feature type="compositionally biased region" description="Pro residues" evidence="1">
    <location>
        <begin position="313"/>
        <end position="336"/>
    </location>
</feature>
<feature type="compositionally biased region" description="Pro residues" evidence="1">
    <location>
        <begin position="251"/>
        <end position="260"/>
    </location>
</feature>
<gene>
    <name evidence="2" type="ORF">SNAT2548_LOCUS27238</name>
</gene>
<organism evidence="2 3">
    <name type="scientific">Symbiodinium natans</name>
    <dbReference type="NCBI Taxonomy" id="878477"/>
    <lineage>
        <taxon>Eukaryota</taxon>
        <taxon>Sar</taxon>
        <taxon>Alveolata</taxon>
        <taxon>Dinophyceae</taxon>
        <taxon>Suessiales</taxon>
        <taxon>Symbiodiniaceae</taxon>
        <taxon>Symbiodinium</taxon>
    </lineage>
</organism>
<evidence type="ECO:0000313" key="3">
    <source>
        <dbReference type="Proteomes" id="UP000604046"/>
    </source>
</evidence>
<feature type="compositionally biased region" description="Low complexity" evidence="1">
    <location>
        <begin position="377"/>
        <end position="391"/>
    </location>
</feature>
<feature type="region of interest" description="Disordered" evidence="1">
    <location>
        <begin position="1134"/>
        <end position="1159"/>
    </location>
</feature>
<feature type="compositionally biased region" description="Basic residues" evidence="1">
    <location>
        <begin position="932"/>
        <end position="942"/>
    </location>
</feature>
<feature type="compositionally biased region" description="Polar residues" evidence="1">
    <location>
        <begin position="351"/>
        <end position="363"/>
    </location>
</feature>
<feature type="compositionally biased region" description="Basic and acidic residues" evidence="1">
    <location>
        <begin position="337"/>
        <end position="346"/>
    </location>
</feature>
<name>A0A812SNS7_9DINO</name>
<feature type="compositionally biased region" description="Polar residues" evidence="1">
    <location>
        <begin position="489"/>
        <end position="498"/>
    </location>
</feature>
<dbReference type="Proteomes" id="UP000604046">
    <property type="component" value="Unassembled WGS sequence"/>
</dbReference>
<feature type="compositionally biased region" description="Gly residues" evidence="1">
    <location>
        <begin position="637"/>
        <end position="649"/>
    </location>
</feature>
<feature type="compositionally biased region" description="Pro residues" evidence="1">
    <location>
        <begin position="536"/>
        <end position="545"/>
    </location>
</feature>
<feature type="compositionally biased region" description="Low complexity" evidence="1">
    <location>
        <begin position="182"/>
        <end position="212"/>
    </location>
</feature>
<feature type="compositionally biased region" description="Polar residues" evidence="1">
    <location>
        <begin position="466"/>
        <end position="478"/>
    </location>
</feature>
<feature type="region of interest" description="Disordered" evidence="1">
    <location>
        <begin position="926"/>
        <end position="1010"/>
    </location>
</feature>
<feature type="region of interest" description="Disordered" evidence="1">
    <location>
        <begin position="67"/>
        <end position="702"/>
    </location>
</feature>